<keyword evidence="6" id="KW-1185">Reference proteome</keyword>
<evidence type="ECO:0000256" key="1">
    <source>
        <dbReference type="SAM" id="MobiDB-lite"/>
    </source>
</evidence>
<dbReference type="VEuPathDB" id="FungiDB:PYU1_G002298"/>
<protein>
    <submittedName>
        <fullName evidence="5">Uncharacterized protein</fullName>
    </submittedName>
</protein>
<evidence type="ECO:0000313" key="6">
    <source>
        <dbReference type="Proteomes" id="UP000019132"/>
    </source>
</evidence>
<evidence type="ECO:0000259" key="4">
    <source>
        <dbReference type="Pfam" id="PF21117"/>
    </source>
</evidence>
<reference evidence="6" key="1">
    <citation type="journal article" date="2010" name="Genome Biol.">
        <title>Genome sequence of the necrotrophic plant pathogen Pythium ultimum reveals original pathogenicity mechanisms and effector repertoire.</title>
        <authorList>
            <person name="Levesque C.A."/>
            <person name="Brouwer H."/>
            <person name="Cano L."/>
            <person name="Hamilton J.P."/>
            <person name="Holt C."/>
            <person name="Huitema E."/>
            <person name="Raffaele S."/>
            <person name="Robideau G.P."/>
            <person name="Thines M."/>
            <person name="Win J."/>
            <person name="Zerillo M.M."/>
            <person name="Beakes G.W."/>
            <person name="Boore J.L."/>
            <person name="Busam D."/>
            <person name="Dumas B."/>
            <person name="Ferriera S."/>
            <person name="Fuerstenberg S.I."/>
            <person name="Gachon C.M."/>
            <person name="Gaulin E."/>
            <person name="Govers F."/>
            <person name="Grenville-Briggs L."/>
            <person name="Horner N."/>
            <person name="Hostetler J."/>
            <person name="Jiang R.H."/>
            <person name="Johnson J."/>
            <person name="Krajaejun T."/>
            <person name="Lin H."/>
            <person name="Meijer H.J."/>
            <person name="Moore B."/>
            <person name="Morris P."/>
            <person name="Phuntmart V."/>
            <person name="Puiu D."/>
            <person name="Shetty J."/>
            <person name="Stajich J.E."/>
            <person name="Tripathy S."/>
            <person name="Wawra S."/>
            <person name="van West P."/>
            <person name="Whitty B.R."/>
            <person name="Coutinho P.M."/>
            <person name="Henrissat B."/>
            <person name="Martin F."/>
            <person name="Thomas P.D."/>
            <person name="Tyler B.M."/>
            <person name="De Vries R.P."/>
            <person name="Kamoun S."/>
            <person name="Yandell M."/>
            <person name="Tisserat N."/>
            <person name="Buell C.R."/>
        </authorList>
    </citation>
    <scope>NUCLEOTIDE SEQUENCE</scope>
    <source>
        <strain evidence="6">DAOM:BR144</strain>
    </source>
</reference>
<feature type="compositionally biased region" description="Gly residues" evidence="1">
    <location>
        <begin position="11"/>
        <end position="20"/>
    </location>
</feature>
<dbReference type="PANTHER" id="PTHR38149">
    <property type="entry name" value="ATPASE"/>
    <property type="match status" value="1"/>
</dbReference>
<dbReference type="Pfam" id="PF21117">
    <property type="entry name" value="MRB1590_C"/>
    <property type="match status" value="1"/>
</dbReference>
<accession>K3WBG0</accession>
<dbReference type="OMA" id="IRDRRMQ"/>
<proteinExistence type="predicted"/>
<feature type="domain" description="ATPase of the ABC class C-terminal" evidence="2">
    <location>
        <begin position="245"/>
        <end position="515"/>
    </location>
</feature>
<dbReference type="Pfam" id="PF09818">
    <property type="entry name" value="ABC_ATPase"/>
    <property type="match status" value="1"/>
</dbReference>
<name>K3WBG0_GLOUD</name>
<dbReference type="AlphaFoldDB" id="K3WBG0"/>
<dbReference type="eggNOG" id="ENOG502QT9W">
    <property type="taxonomic scope" value="Eukaryota"/>
</dbReference>
<dbReference type="InterPro" id="IPR019195">
    <property type="entry name" value="ABC_ATPase_put"/>
</dbReference>
<evidence type="ECO:0000259" key="2">
    <source>
        <dbReference type="Pfam" id="PF09818"/>
    </source>
</evidence>
<feature type="region of interest" description="Disordered" evidence="1">
    <location>
        <begin position="1"/>
        <end position="58"/>
    </location>
</feature>
<dbReference type="HOGENOM" id="CLU_021720_2_0_1"/>
<evidence type="ECO:0000313" key="5">
    <source>
        <dbReference type="EnsemblProtists" id="PYU1_T002301"/>
    </source>
</evidence>
<reference evidence="6" key="2">
    <citation type="submission" date="2010-04" db="EMBL/GenBank/DDBJ databases">
        <authorList>
            <person name="Buell R."/>
            <person name="Hamilton J."/>
            <person name="Hostetler J."/>
        </authorList>
    </citation>
    <scope>NUCLEOTIDE SEQUENCE [LARGE SCALE GENOMIC DNA]</scope>
    <source>
        <strain evidence="6">DAOM:BR144</strain>
    </source>
</reference>
<feature type="domain" description="ATPase of the ABC class N-terminal" evidence="3">
    <location>
        <begin position="69"/>
        <end position="238"/>
    </location>
</feature>
<dbReference type="InterPro" id="IPR046834">
    <property type="entry name" value="ABC_ATPase_C"/>
</dbReference>
<dbReference type="Proteomes" id="UP000019132">
    <property type="component" value="Unassembled WGS sequence"/>
</dbReference>
<evidence type="ECO:0000259" key="3">
    <source>
        <dbReference type="Pfam" id="PF20446"/>
    </source>
</evidence>
<dbReference type="InterPro" id="IPR049069">
    <property type="entry name" value="MRB1590-like_C"/>
</dbReference>
<dbReference type="Pfam" id="PF20446">
    <property type="entry name" value="ABC_N"/>
    <property type="match status" value="1"/>
</dbReference>
<feature type="domain" description="MRB1590-like C-terminal" evidence="4">
    <location>
        <begin position="537"/>
        <end position="636"/>
    </location>
</feature>
<organism evidence="5 6">
    <name type="scientific">Globisporangium ultimum (strain ATCC 200006 / CBS 805.95 / DAOM BR144)</name>
    <name type="common">Pythium ultimum</name>
    <dbReference type="NCBI Taxonomy" id="431595"/>
    <lineage>
        <taxon>Eukaryota</taxon>
        <taxon>Sar</taxon>
        <taxon>Stramenopiles</taxon>
        <taxon>Oomycota</taxon>
        <taxon>Peronosporomycetes</taxon>
        <taxon>Pythiales</taxon>
        <taxon>Pythiaceae</taxon>
        <taxon>Globisporangium</taxon>
    </lineage>
</organism>
<dbReference type="InParanoid" id="K3WBG0"/>
<reference evidence="5" key="3">
    <citation type="submission" date="2014-11" db="UniProtKB">
        <authorList>
            <consortium name="EnsemblProtists"/>
        </authorList>
    </citation>
    <scope>IDENTIFICATION</scope>
    <source>
        <strain evidence="5">DAOM BR144</strain>
    </source>
</reference>
<dbReference type="EnsemblProtists" id="PYU1_T002301">
    <property type="protein sequence ID" value="PYU1_T002301"/>
    <property type="gene ID" value="PYU1_G002298"/>
</dbReference>
<dbReference type="PANTHER" id="PTHR38149:SF1">
    <property type="entry name" value="ATPASE"/>
    <property type="match status" value="1"/>
</dbReference>
<dbReference type="InterPro" id="IPR046833">
    <property type="entry name" value="ABC_N"/>
</dbReference>
<feature type="compositionally biased region" description="Basic and acidic residues" evidence="1">
    <location>
        <begin position="23"/>
        <end position="35"/>
    </location>
</feature>
<sequence length="638" mass="69326">MGRGEYYRNKYGGGGRGGRGGRGRGDGGDYERHEGSSQGHSPSGPRYGGRGDGYAASSAASMAPPLSWQQLGDILHDIHNRNYGAYHDLERVFTFASGSFKFRLVFDHIQGDPYASPSRAHVQVEPSAAGFPTEMYQKKIRNIALCDYLTRKFAASARSAGADAKTVSNSYHGAKGGDISIDAPGQHVIERSSVMVLNDGTVEARFNINLPARGRSICGDWAYTILVETLPNLVECALALKSLDTNHLWTHIRSVEDQEELRGLLKGAGLVGFIRDGAILPRESGASDLPLSPQRAIQFKSPPSLSKSFTLQNSGPITGMGIPAGVTLFVGGGFHGKTTVLKALEVGVYNHVPMDGREFVVMDPNAVKIRSEDSRSVVCTDISSFIDNLPFKQDTTKFSTADASGSTSQAANIVEALEVGATTLLIDEDTCATNFMIRDWKMQQLVAKEKEPITPFISKVRALYNQNGVSSVLVIGGAGDYFSVADHVIMMDSYEPRDVTKEAKQIAKQHGEIRQDDDFGGFTARIPLPRGFEVNGKVVARGLGRIQYGEVDLDLAAVEQLVEPSQVRAIADAILKARSYMDGKRTLTEVLNVLEEEMARTNSLDLIGTHKKSGFYTRPRRFELAAAINRLRTATITQ</sequence>